<accession>A0A9D4WLK7</accession>
<dbReference type="PANTHER" id="PTHR10993">
    <property type="entry name" value="OCTANOYLTRANSFERASE"/>
    <property type="match status" value="1"/>
</dbReference>
<keyword evidence="5" id="KW-0012">Acyltransferase</keyword>
<dbReference type="NCBIfam" id="TIGR00214">
    <property type="entry name" value="lipB"/>
    <property type="match status" value="1"/>
</dbReference>
<comment type="caution">
    <text evidence="7">The sequence shown here is derived from an EMBL/GenBank/DDBJ whole genome shotgun (WGS) entry which is preliminary data.</text>
</comment>
<keyword evidence="4" id="KW-0808">Transferase</keyword>
<gene>
    <name evidence="7" type="ORF">KIW84_050579</name>
</gene>
<evidence type="ECO:0000256" key="5">
    <source>
        <dbReference type="ARBA" id="ARBA00023315"/>
    </source>
</evidence>
<dbReference type="Gramene" id="PSAT_LOCUS24256_t1">
    <property type="protein sequence ID" value="CAL5205327.1"/>
    <property type="gene ID" value="PSAT_LOCUS24256"/>
</dbReference>
<feature type="domain" description="BPL/LPL catalytic" evidence="6">
    <location>
        <begin position="77"/>
        <end position="275"/>
    </location>
</feature>
<dbReference type="PROSITE" id="PS01313">
    <property type="entry name" value="LIPB"/>
    <property type="match status" value="1"/>
</dbReference>
<dbReference type="Gramene" id="Psat05G0057900-T1">
    <property type="protein sequence ID" value="KAI5403030.1"/>
    <property type="gene ID" value="KIW84_050579"/>
</dbReference>
<proteinExistence type="inferred from homology"/>
<dbReference type="InterPro" id="IPR020605">
    <property type="entry name" value="Octanoyltransferase_CS"/>
</dbReference>
<dbReference type="EMBL" id="JAMSHJ010000005">
    <property type="protein sequence ID" value="KAI5403030.1"/>
    <property type="molecule type" value="Genomic_DNA"/>
</dbReference>
<dbReference type="Proteomes" id="UP001058974">
    <property type="component" value="Chromosome 5"/>
</dbReference>
<evidence type="ECO:0000313" key="8">
    <source>
        <dbReference type="Proteomes" id="UP001058974"/>
    </source>
</evidence>
<evidence type="ECO:0000259" key="6">
    <source>
        <dbReference type="PROSITE" id="PS51733"/>
    </source>
</evidence>
<protein>
    <recommendedName>
        <fullName evidence="3">lipoyl(octanoyl) transferase</fullName>
        <ecNumber evidence="3">2.3.1.181</ecNumber>
    </recommendedName>
</protein>
<dbReference type="NCBIfam" id="NF010925">
    <property type="entry name" value="PRK14345.1"/>
    <property type="match status" value="1"/>
</dbReference>
<sequence>MILLGECCCFTLTKPRFLRPNADSVSNVHRRRRIKRVQCLRKCELIDFHQELIPYEVAWSLQKHIVKEKKSQIQNEGDCDDTLIVLQHPSVFTLGTASSDNNLNFDIKNPPFHVHRTERGGEVTYHGPGQLVMYPIINLRKHKMDLHWYLRKLEEVVIGVLSSTFSIHASRVEGLTGVWVGNEKVAAIGIRVDQWITYHGLALNVTTDLSPFKWIVPCGIRDRQVGSIKGLLREARSSCNDHGTSDLRGLDDNSLVDMIHKSLIEEFSKVFQLEYHNRTISVPMLCESEGKEVIYQRNSKLEFL</sequence>
<dbReference type="GO" id="GO:0033819">
    <property type="term" value="F:lipoyl(octanoyl) transferase activity"/>
    <property type="evidence" value="ECO:0007669"/>
    <property type="project" value="UniProtKB-EC"/>
</dbReference>
<organism evidence="7 8">
    <name type="scientific">Pisum sativum</name>
    <name type="common">Garden pea</name>
    <name type="synonym">Lathyrus oleraceus</name>
    <dbReference type="NCBI Taxonomy" id="3888"/>
    <lineage>
        <taxon>Eukaryota</taxon>
        <taxon>Viridiplantae</taxon>
        <taxon>Streptophyta</taxon>
        <taxon>Embryophyta</taxon>
        <taxon>Tracheophyta</taxon>
        <taxon>Spermatophyta</taxon>
        <taxon>Magnoliopsida</taxon>
        <taxon>eudicotyledons</taxon>
        <taxon>Gunneridae</taxon>
        <taxon>Pentapetalae</taxon>
        <taxon>rosids</taxon>
        <taxon>fabids</taxon>
        <taxon>Fabales</taxon>
        <taxon>Fabaceae</taxon>
        <taxon>Papilionoideae</taxon>
        <taxon>50 kb inversion clade</taxon>
        <taxon>NPAAA clade</taxon>
        <taxon>Hologalegina</taxon>
        <taxon>IRL clade</taxon>
        <taxon>Fabeae</taxon>
        <taxon>Lathyrus</taxon>
    </lineage>
</organism>
<dbReference type="Gene3D" id="3.30.930.10">
    <property type="entry name" value="Bira Bifunctional Protein, Domain 2"/>
    <property type="match status" value="1"/>
</dbReference>
<dbReference type="PROSITE" id="PS51733">
    <property type="entry name" value="BPL_LPL_CATALYTIC"/>
    <property type="match status" value="1"/>
</dbReference>
<dbReference type="InterPro" id="IPR004143">
    <property type="entry name" value="BPL_LPL_catalytic"/>
</dbReference>
<dbReference type="OrthoDB" id="19908at2759"/>
<name>A0A9D4WLK7_PEA</name>
<dbReference type="InterPro" id="IPR045864">
    <property type="entry name" value="aa-tRNA-synth_II/BPL/LPL"/>
</dbReference>
<dbReference type="PANTHER" id="PTHR10993:SF7">
    <property type="entry name" value="LIPOYLTRANSFERASE 2, MITOCHONDRIAL-RELATED"/>
    <property type="match status" value="1"/>
</dbReference>
<dbReference type="EC" id="2.3.1.181" evidence="3"/>
<dbReference type="AlphaFoldDB" id="A0A9D4WLK7"/>
<comment type="similarity">
    <text evidence="2">Belongs to the LipB family.</text>
</comment>
<reference evidence="7 8" key="1">
    <citation type="journal article" date="2022" name="Nat. Genet.">
        <title>Improved pea reference genome and pan-genome highlight genomic features and evolutionary characteristics.</title>
        <authorList>
            <person name="Yang T."/>
            <person name="Liu R."/>
            <person name="Luo Y."/>
            <person name="Hu S."/>
            <person name="Wang D."/>
            <person name="Wang C."/>
            <person name="Pandey M.K."/>
            <person name="Ge S."/>
            <person name="Xu Q."/>
            <person name="Li N."/>
            <person name="Li G."/>
            <person name="Huang Y."/>
            <person name="Saxena R.K."/>
            <person name="Ji Y."/>
            <person name="Li M."/>
            <person name="Yan X."/>
            <person name="He Y."/>
            <person name="Liu Y."/>
            <person name="Wang X."/>
            <person name="Xiang C."/>
            <person name="Varshney R.K."/>
            <person name="Ding H."/>
            <person name="Gao S."/>
            <person name="Zong X."/>
        </authorList>
    </citation>
    <scope>NUCLEOTIDE SEQUENCE [LARGE SCALE GENOMIC DNA]</scope>
    <source>
        <strain evidence="7 8">cv. Zhongwan 6</strain>
    </source>
</reference>
<dbReference type="GO" id="GO:0009249">
    <property type="term" value="P:protein lipoylation"/>
    <property type="evidence" value="ECO:0007669"/>
    <property type="project" value="InterPro"/>
</dbReference>
<evidence type="ECO:0000256" key="4">
    <source>
        <dbReference type="ARBA" id="ARBA00022679"/>
    </source>
</evidence>
<evidence type="ECO:0000256" key="2">
    <source>
        <dbReference type="ARBA" id="ARBA00007907"/>
    </source>
</evidence>
<dbReference type="Pfam" id="PF21948">
    <property type="entry name" value="LplA-B_cat"/>
    <property type="match status" value="1"/>
</dbReference>
<keyword evidence="8" id="KW-1185">Reference proteome</keyword>
<dbReference type="Gramene" id="Psat0s2724g0080.1">
    <property type="protein sequence ID" value="Psat0s2724g0080.1.cds"/>
    <property type="gene ID" value="Psat0s2724g0080"/>
</dbReference>
<evidence type="ECO:0000256" key="1">
    <source>
        <dbReference type="ARBA" id="ARBA00004821"/>
    </source>
</evidence>
<dbReference type="InterPro" id="IPR000544">
    <property type="entry name" value="Octanoyltransferase"/>
</dbReference>
<comment type="pathway">
    <text evidence="1">Protein modification; protein lipoylation via endogenous pathway; protein N(6)-(lipoyl)lysine from octanoyl-[acyl-carrier-protein]: step 1/2.</text>
</comment>
<dbReference type="SUPFAM" id="SSF55681">
    <property type="entry name" value="Class II aaRS and biotin synthetases"/>
    <property type="match status" value="1"/>
</dbReference>
<evidence type="ECO:0000313" key="7">
    <source>
        <dbReference type="EMBL" id="KAI5403030.1"/>
    </source>
</evidence>
<dbReference type="HAMAP" id="MF_00013">
    <property type="entry name" value="LipB"/>
    <property type="match status" value="1"/>
</dbReference>
<dbReference type="CDD" id="cd16444">
    <property type="entry name" value="LipB"/>
    <property type="match status" value="1"/>
</dbReference>
<evidence type="ECO:0000256" key="3">
    <source>
        <dbReference type="ARBA" id="ARBA00012334"/>
    </source>
</evidence>